<evidence type="ECO:0000313" key="2">
    <source>
        <dbReference type="Proteomes" id="UP001314170"/>
    </source>
</evidence>
<evidence type="ECO:0000313" key="1">
    <source>
        <dbReference type="EMBL" id="CAK7339305.1"/>
    </source>
</evidence>
<reference evidence="1 2" key="1">
    <citation type="submission" date="2024-01" db="EMBL/GenBank/DDBJ databases">
        <authorList>
            <person name="Waweru B."/>
        </authorList>
    </citation>
    <scope>NUCLEOTIDE SEQUENCE [LARGE SCALE GENOMIC DNA]</scope>
</reference>
<dbReference type="EMBL" id="CAWUPB010001157">
    <property type="protein sequence ID" value="CAK7339305.1"/>
    <property type="molecule type" value="Genomic_DNA"/>
</dbReference>
<sequence length="71" mass="8104">MELMVKTELVSCHVKYTWNLWCEVYTGGAGATPTIQAWGGDYRQILVETGSKLAVDLLDSHVKHLYIHRRN</sequence>
<organism evidence="1 2">
    <name type="scientific">Dovyalis caffra</name>
    <dbReference type="NCBI Taxonomy" id="77055"/>
    <lineage>
        <taxon>Eukaryota</taxon>
        <taxon>Viridiplantae</taxon>
        <taxon>Streptophyta</taxon>
        <taxon>Embryophyta</taxon>
        <taxon>Tracheophyta</taxon>
        <taxon>Spermatophyta</taxon>
        <taxon>Magnoliopsida</taxon>
        <taxon>eudicotyledons</taxon>
        <taxon>Gunneridae</taxon>
        <taxon>Pentapetalae</taxon>
        <taxon>rosids</taxon>
        <taxon>fabids</taxon>
        <taxon>Malpighiales</taxon>
        <taxon>Salicaceae</taxon>
        <taxon>Flacourtieae</taxon>
        <taxon>Dovyalis</taxon>
    </lineage>
</organism>
<comment type="caution">
    <text evidence="1">The sequence shown here is derived from an EMBL/GenBank/DDBJ whole genome shotgun (WGS) entry which is preliminary data.</text>
</comment>
<proteinExistence type="predicted"/>
<accession>A0AAV1RSL3</accession>
<dbReference type="Proteomes" id="UP001314170">
    <property type="component" value="Unassembled WGS sequence"/>
</dbReference>
<keyword evidence="2" id="KW-1185">Reference proteome</keyword>
<protein>
    <submittedName>
        <fullName evidence="1">Uncharacterized protein</fullName>
    </submittedName>
</protein>
<gene>
    <name evidence="1" type="ORF">DCAF_LOCUS14356</name>
</gene>
<dbReference type="AlphaFoldDB" id="A0AAV1RSL3"/>
<name>A0AAV1RSL3_9ROSI</name>